<dbReference type="EMBL" id="JABWTA010000001">
    <property type="protein sequence ID" value="NVE94262.1"/>
    <property type="molecule type" value="Genomic_DNA"/>
</dbReference>
<sequence>MLTLILVSLLFLLVAAAIAIGVMMTWALAGSDEEHLASSEAKPRGLRSRLRRFWSWANAVPPKLEYRRDKKGRFRKLKRW</sequence>
<reference evidence="1 2" key="1">
    <citation type="submission" date="2020-06" db="EMBL/GenBank/DDBJ databases">
        <title>Altererythrobacter lutimaris sp. nov., a marine bacterium isolated from a tidal flat.</title>
        <authorList>
            <person name="Kim D."/>
            <person name="Yoo Y."/>
            <person name="Kim J.-J."/>
        </authorList>
    </citation>
    <scope>NUCLEOTIDE SEQUENCE [LARGE SCALE GENOMIC DNA]</scope>
    <source>
        <strain evidence="1 2">JGD-16</strain>
    </source>
</reference>
<name>A0A850HH26_9SPHN</name>
<accession>A0A850HH26</accession>
<protein>
    <submittedName>
        <fullName evidence="1">Uncharacterized protein</fullName>
    </submittedName>
</protein>
<proteinExistence type="predicted"/>
<dbReference type="AlphaFoldDB" id="A0A850HH26"/>
<evidence type="ECO:0000313" key="2">
    <source>
        <dbReference type="Proteomes" id="UP000546031"/>
    </source>
</evidence>
<gene>
    <name evidence="1" type="ORF">HUO12_05040</name>
</gene>
<dbReference type="Proteomes" id="UP000546031">
    <property type="component" value="Unassembled WGS sequence"/>
</dbReference>
<evidence type="ECO:0000313" key="1">
    <source>
        <dbReference type="EMBL" id="NVE94262.1"/>
    </source>
</evidence>
<comment type="caution">
    <text evidence="1">The sequence shown here is derived from an EMBL/GenBank/DDBJ whole genome shotgun (WGS) entry which is preliminary data.</text>
</comment>
<dbReference type="RefSeq" id="WP_176272554.1">
    <property type="nucleotide sequence ID" value="NZ_JABWTA010000001.1"/>
</dbReference>
<keyword evidence="2" id="KW-1185">Reference proteome</keyword>
<organism evidence="1 2">
    <name type="scientific">Altererythrobacter lutimaris</name>
    <dbReference type="NCBI Taxonomy" id="2743979"/>
    <lineage>
        <taxon>Bacteria</taxon>
        <taxon>Pseudomonadati</taxon>
        <taxon>Pseudomonadota</taxon>
        <taxon>Alphaproteobacteria</taxon>
        <taxon>Sphingomonadales</taxon>
        <taxon>Erythrobacteraceae</taxon>
        <taxon>Altererythrobacter</taxon>
    </lineage>
</organism>